<dbReference type="InterPro" id="IPR029063">
    <property type="entry name" value="SAM-dependent_MTases_sf"/>
</dbReference>
<evidence type="ECO:0008006" key="3">
    <source>
        <dbReference type="Google" id="ProtNLM"/>
    </source>
</evidence>
<dbReference type="Gene3D" id="3.40.50.150">
    <property type="entry name" value="Vaccinia Virus protein VP39"/>
    <property type="match status" value="1"/>
</dbReference>
<comment type="caution">
    <text evidence="1">The sequence shown here is derived from an EMBL/GenBank/DDBJ whole genome shotgun (WGS) entry which is preliminary data.</text>
</comment>
<proteinExistence type="predicted"/>
<dbReference type="Proteomes" id="UP000245073">
    <property type="component" value="Unassembled WGS sequence"/>
</dbReference>
<evidence type="ECO:0000313" key="1">
    <source>
        <dbReference type="EMBL" id="PVM90531.1"/>
    </source>
</evidence>
<sequence length="174" mass="19277">MSRELDSQNIIEFGSWAGVNAIFLATALAELYPDAKVYALDTYEGMPTVDEQYDMVEAGRFQVEGGIEGIRAYASSLGLKNIEFVQGLFQDTLPPLLATGVKFGLAHVDADIYSACKYAQDTVWPSLVKGAYITYDDPLDSTNMGAMQALEEMIVERDIRTEQMFPHPVLRAHL</sequence>
<dbReference type="EMBL" id="QDKQ01000034">
    <property type="protein sequence ID" value="PVM90531.1"/>
    <property type="molecule type" value="Genomic_DNA"/>
</dbReference>
<dbReference type="AlphaFoldDB" id="A0A2T9K3Z7"/>
<dbReference type="Pfam" id="PF05711">
    <property type="entry name" value="TylF"/>
    <property type="match status" value="1"/>
</dbReference>
<name>A0A2T9K3Z7_9CAUL</name>
<dbReference type="OrthoDB" id="7192856at2"/>
<dbReference type="PANTHER" id="PTHR40036:SF1">
    <property type="entry name" value="MACROCIN O-METHYLTRANSFERASE"/>
    <property type="match status" value="1"/>
</dbReference>
<reference evidence="1 2" key="1">
    <citation type="submission" date="2018-04" db="EMBL/GenBank/DDBJ databases">
        <title>The genome sequence of Caulobacter sp. 744.</title>
        <authorList>
            <person name="Gao J."/>
            <person name="Sun J."/>
        </authorList>
    </citation>
    <scope>NUCLEOTIDE SEQUENCE [LARGE SCALE GENOMIC DNA]</scope>
    <source>
        <strain evidence="1 2">774</strain>
    </source>
</reference>
<gene>
    <name evidence="1" type="ORF">DDF67_08795</name>
</gene>
<protein>
    <recommendedName>
        <fullName evidence="3">Macrocin O-methyltransferase</fullName>
    </recommendedName>
</protein>
<dbReference type="InterPro" id="IPR008884">
    <property type="entry name" value="TylF_MeTrfase"/>
</dbReference>
<accession>A0A2T9K3Z7</accession>
<keyword evidence="2" id="KW-1185">Reference proteome</keyword>
<organism evidence="1 2">
    <name type="scientific">Caulobacter endophyticus</name>
    <dbReference type="NCBI Taxonomy" id="2172652"/>
    <lineage>
        <taxon>Bacteria</taxon>
        <taxon>Pseudomonadati</taxon>
        <taxon>Pseudomonadota</taxon>
        <taxon>Alphaproteobacteria</taxon>
        <taxon>Caulobacterales</taxon>
        <taxon>Caulobacteraceae</taxon>
        <taxon>Caulobacter</taxon>
    </lineage>
</organism>
<dbReference type="SUPFAM" id="SSF53335">
    <property type="entry name" value="S-adenosyl-L-methionine-dependent methyltransferases"/>
    <property type="match status" value="1"/>
</dbReference>
<dbReference type="PANTHER" id="PTHR40036">
    <property type="entry name" value="MACROCIN O-METHYLTRANSFERASE"/>
    <property type="match status" value="1"/>
</dbReference>
<evidence type="ECO:0000313" key="2">
    <source>
        <dbReference type="Proteomes" id="UP000245073"/>
    </source>
</evidence>